<dbReference type="InterPro" id="IPR043461">
    <property type="entry name" value="LpxH-like"/>
</dbReference>
<accession>A0A831RXX2</accession>
<evidence type="ECO:0000256" key="1">
    <source>
        <dbReference type="ARBA" id="ARBA00022801"/>
    </source>
</evidence>
<keyword evidence="1" id="KW-0378">Hydrolase</keyword>
<evidence type="ECO:0000313" key="2">
    <source>
        <dbReference type="EMBL" id="HEC07914.1"/>
    </source>
</evidence>
<dbReference type="GO" id="GO:0009245">
    <property type="term" value="P:lipid A biosynthetic process"/>
    <property type="evidence" value="ECO:0007669"/>
    <property type="project" value="TreeGrafter"/>
</dbReference>
<dbReference type="GO" id="GO:0016020">
    <property type="term" value="C:membrane"/>
    <property type="evidence" value="ECO:0007669"/>
    <property type="project" value="GOC"/>
</dbReference>
<dbReference type="EMBL" id="DRLF01000477">
    <property type="protein sequence ID" value="HEC07914.1"/>
    <property type="molecule type" value="Genomic_DNA"/>
</dbReference>
<gene>
    <name evidence="2" type="ORF">ENJ12_13745</name>
</gene>
<reference evidence="2" key="1">
    <citation type="journal article" date="2020" name="mSystems">
        <title>Genome- and Community-Level Interaction Insights into Carbon Utilization and Element Cycling Functions of Hydrothermarchaeota in Hydrothermal Sediment.</title>
        <authorList>
            <person name="Zhou Z."/>
            <person name="Liu Y."/>
            <person name="Xu W."/>
            <person name="Pan J."/>
            <person name="Luo Z.H."/>
            <person name="Li M."/>
        </authorList>
    </citation>
    <scope>NUCLEOTIDE SEQUENCE [LARGE SCALE GENOMIC DNA]</scope>
    <source>
        <strain evidence="2">HyVt-458</strain>
    </source>
</reference>
<dbReference type="Gene3D" id="3.60.21.10">
    <property type="match status" value="1"/>
</dbReference>
<dbReference type="Proteomes" id="UP000886339">
    <property type="component" value="Unassembled WGS sequence"/>
</dbReference>
<name>A0A831RXX2_9GAMM</name>
<dbReference type="InterPro" id="IPR029052">
    <property type="entry name" value="Metallo-depent_PP-like"/>
</dbReference>
<organism evidence="2">
    <name type="scientific">Thiolapillus brandeum</name>
    <dbReference type="NCBI Taxonomy" id="1076588"/>
    <lineage>
        <taxon>Bacteria</taxon>
        <taxon>Pseudomonadati</taxon>
        <taxon>Pseudomonadota</taxon>
        <taxon>Gammaproteobacteria</taxon>
        <taxon>Chromatiales</taxon>
        <taxon>Sedimenticolaceae</taxon>
        <taxon>Thiolapillus</taxon>
    </lineage>
</organism>
<dbReference type="AlphaFoldDB" id="A0A831RXX2"/>
<proteinExistence type="predicted"/>
<dbReference type="PANTHER" id="PTHR34990">
    <property type="entry name" value="UDP-2,3-DIACYLGLUCOSAMINE HYDROLASE-RELATED"/>
    <property type="match status" value="1"/>
</dbReference>
<comment type="caution">
    <text evidence="2">The sequence shown here is derived from an EMBL/GenBank/DDBJ whole genome shotgun (WGS) entry which is preliminary data.</text>
</comment>
<sequence length="64" mass="7532">MRDEILFISDLHLDRNQPEISRHFLHFLKTRAAHARVLYILGDLFEIWLGDDDPAEAFTDCFDA</sequence>
<dbReference type="SUPFAM" id="SSF56300">
    <property type="entry name" value="Metallo-dependent phosphatases"/>
    <property type="match status" value="1"/>
</dbReference>
<feature type="non-terminal residue" evidence="2">
    <location>
        <position position="64"/>
    </location>
</feature>
<dbReference type="PANTHER" id="PTHR34990:SF1">
    <property type="entry name" value="UDP-2,3-DIACYLGLUCOSAMINE HYDROLASE"/>
    <property type="match status" value="1"/>
</dbReference>
<dbReference type="GO" id="GO:0008758">
    <property type="term" value="F:UDP-2,3-diacylglucosamine hydrolase activity"/>
    <property type="evidence" value="ECO:0007669"/>
    <property type="project" value="TreeGrafter"/>
</dbReference>
<protein>
    <submittedName>
        <fullName evidence="2">UDP-2,3-diacylglucosamine diphosphatase</fullName>
    </submittedName>
</protein>